<protein>
    <submittedName>
        <fullName evidence="3">WH2 domain-containing protein</fullName>
    </submittedName>
</protein>
<evidence type="ECO:0000313" key="3">
    <source>
        <dbReference type="WBParaSite" id="maker-unitig_6141-snap-gene-0.2-mRNA-1"/>
    </source>
</evidence>
<feature type="compositionally biased region" description="Low complexity" evidence="1">
    <location>
        <begin position="541"/>
        <end position="553"/>
    </location>
</feature>
<feature type="compositionally biased region" description="Gly residues" evidence="1">
    <location>
        <begin position="196"/>
        <end position="209"/>
    </location>
</feature>
<accession>A0A1I8FT76</accession>
<feature type="region of interest" description="Disordered" evidence="1">
    <location>
        <begin position="105"/>
        <end position="133"/>
    </location>
</feature>
<feature type="compositionally biased region" description="Basic and acidic residues" evidence="1">
    <location>
        <begin position="181"/>
        <end position="191"/>
    </location>
</feature>
<feature type="compositionally biased region" description="Polar residues" evidence="1">
    <location>
        <begin position="345"/>
        <end position="354"/>
    </location>
</feature>
<evidence type="ECO:0000256" key="1">
    <source>
        <dbReference type="SAM" id="MobiDB-lite"/>
    </source>
</evidence>
<proteinExistence type="predicted"/>
<dbReference type="Gene3D" id="3.80.10.10">
    <property type="entry name" value="Ribonuclease Inhibitor"/>
    <property type="match status" value="1"/>
</dbReference>
<feature type="compositionally biased region" description="Pro residues" evidence="1">
    <location>
        <begin position="471"/>
        <end position="485"/>
    </location>
</feature>
<feature type="compositionally biased region" description="Acidic residues" evidence="1">
    <location>
        <begin position="366"/>
        <end position="381"/>
    </location>
</feature>
<name>A0A1I8FT76_9PLAT</name>
<keyword evidence="2" id="KW-1185">Reference proteome</keyword>
<dbReference type="AlphaFoldDB" id="A0A1I8FT76"/>
<evidence type="ECO:0000313" key="2">
    <source>
        <dbReference type="Proteomes" id="UP000095280"/>
    </source>
</evidence>
<dbReference type="SUPFAM" id="SSF52047">
    <property type="entry name" value="RNI-like"/>
    <property type="match status" value="1"/>
</dbReference>
<feature type="compositionally biased region" description="Basic residues" evidence="1">
    <location>
        <begin position="403"/>
        <end position="415"/>
    </location>
</feature>
<sequence length="604" mass="64835">VDLFVNNQSAKAGAHLCVLLNALGECNNLTRLDISDNGAGELSAKVLAKALFVNSSLVVLQLDATESAPKDFETSPSRCDSNQRLCWRLPVPVADVAASAGGSQQQAAAGAGGSGPAAGRPVRNNQKVVGRSRAKDYRLHAELSNYQFTADNQIASASPRRRRQRRCAPETGRGKSTSTPERCRRAIKDAESMPLPGGGSSGGGSSSGNGGDFAISRCLTADLPARRTRLCPPTWTPPSLRCCAWPLPPARPASPRTPALADSLKAQLHGENSRCRIGLARVAEALSRVLKLNSALVITTHLQEVAIRNLHQSTDSLYFVPTLRRNMEASHSGHNSRGRPLSLFPASNKSSTPRINIRSPDSPETLSEEDVEELSLSEDDWDPSKPTAALAHTHRPVGDKNRRLPTSRKQPRRRSTVSSRELPTRPLPQMPQTLKPLPPPTPSPDTTDARATDAPSRHPPTPSTDAQTLKPAPPTTLMPPTPPTPLSQTLPHRRRAPKTPPKTPPKTTTLTQQLNPPPGIRVPPGAVAIPGLAMSMPMPRPQQQHQQNQQNQPPSVPPKPPCKPLRKKNIDTQAPEEARAPVPVPRKRGGNAKINDSPGSECDA</sequence>
<feature type="region of interest" description="Disordered" evidence="1">
    <location>
        <begin position="329"/>
        <end position="604"/>
    </location>
</feature>
<feature type="region of interest" description="Disordered" evidence="1">
    <location>
        <begin position="150"/>
        <end position="209"/>
    </location>
</feature>
<feature type="compositionally biased region" description="Pro residues" evidence="1">
    <location>
        <begin position="554"/>
        <end position="563"/>
    </location>
</feature>
<dbReference type="InterPro" id="IPR032675">
    <property type="entry name" value="LRR_dom_sf"/>
</dbReference>
<dbReference type="Proteomes" id="UP000095280">
    <property type="component" value="Unplaced"/>
</dbReference>
<reference evidence="3" key="1">
    <citation type="submission" date="2016-11" db="UniProtKB">
        <authorList>
            <consortium name="WormBaseParasite"/>
        </authorList>
    </citation>
    <scope>IDENTIFICATION</scope>
</reference>
<organism evidence="2 3">
    <name type="scientific">Macrostomum lignano</name>
    <dbReference type="NCBI Taxonomy" id="282301"/>
    <lineage>
        <taxon>Eukaryota</taxon>
        <taxon>Metazoa</taxon>
        <taxon>Spiralia</taxon>
        <taxon>Lophotrochozoa</taxon>
        <taxon>Platyhelminthes</taxon>
        <taxon>Rhabditophora</taxon>
        <taxon>Macrostomorpha</taxon>
        <taxon>Macrostomida</taxon>
        <taxon>Macrostomidae</taxon>
        <taxon>Macrostomum</taxon>
    </lineage>
</organism>
<dbReference type="WBParaSite" id="maker-unitig_6141-snap-gene-0.2-mRNA-1">
    <property type="protein sequence ID" value="maker-unitig_6141-snap-gene-0.2-mRNA-1"/>
    <property type="gene ID" value="maker-unitig_6141-snap-gene-0.2"/>
</dbReference>
<feature type="compositionally biased region" description="Low complexity" evidence="1">
    <location>
        <begin position="505"/>
        <end position="514"/>
    </location>
</feature>